<comment type="caution">
    <text evidence="1">The sequence shown here is derived from an EMBL/GenBank/DDBJ whole genome shotgun (WGS) entry which is preliminary data.</text>
</comment>
<dbReference type="EMBL" id="CM020619">
    <property type="protein sequence ID" value="KAK1864108.1"/>
    <property type="molecule type" value="Genomic_DNA"/>
</dbReference>
<protein>
    <submittedName>
        <fullName evidence="1">Uncharacterized protein</fullName>
    </submittedName>
</protein>
<sequence length="828" mass="78676">MSAAAAPAAAPPPPPSGGGNSNPADRQPEATVHIGGLGDAPPPTEALLTELCTQVAPVKHVYLPRDRITGGHHGYAFCEFYTAEDAAYAARVLNLVRLSGRPIRVSATGGGGGGGGGPGGVGGDGPGGPGGGAGGFGGRGRGGAMLFVGNLDPEVDEATLGDAFRCFGRVLDVTLARRPAGGSGARGGTAGGAPPERRFGFVKMATFAGGDAAIAGLGGQYLASRPLVVQYALKKGGAPGERHGSAAERALAAAAAAAAGEEEEEVAVGGAIVGGAGGAAPPDVPPGGGIPAGGGGGGGGGGRAGYAAATAATAAAADAAAGRPAPPPSTPGRGGDYLGLPPGGVGRGTDELNGGGADGADSAEGSEASIDADLGPPAAIKSMMNVPVSAVGDDGSTILGVTVCEETLGTGGFVGGHDGLGGSPAGDGASSEANGGGSGGDVLDGLTSLGLLGRWSLHPADGTLAYTGATVDGGRVLFSLFSWTAPSELRYVASLLQRPAVAGGEPLLVRRLSVLLTPAGVAGGGAGESLCGALGAAAPPPPALAAAMSFFGRELGTYGAATVAAPPPPPPPPSSSSASSSSLIGGGGDGWGGGAAANVLADIPGAGPVLASVMRLELASVSVVARLRSLALGARGVHPGGLRLGRPAVRARGRGHGGGRGATRAHALGTPAPPLALPAPSSGAPVAIAPAPTAGAASLPPPLSGVAAPPPPVTWTGGGAASAAPPLPSPSALSATTSPAAVSGAGAPAGALPPAPATQPPPRPPGVDGRAGKRSRVELEAITDPEARERILRNREAARRSNAKRKARADAARAAAAEAAAAWPLAPK</sequence>
<name>A0ACC3C2V4_PYRYE</name>
<organism evidence="1 2">
    <name type="scientific">Pyropia yezoensis</name>
    <name type="common">Susabi-nori</name>
    <name type="synonym">Porphyra yezoensis</name>
    <dbReference type="NCBI Taxonomy" id="2788"/>
    <lineage>
        <taxon>Eukaryota</taxon>
        <taxon>Rhodophyta</taxon>
        <taxon>Bangiophyceae</taxon>
        <taxon>Bangiales</taxon>
        <taxon>Bangiaceae</taxon>
        <taxon>Pyropia</taxon>
    </lineage>
</organism>
<keyword evidence="2" id="KW-1185">Reference proteome</keyword>
<gene>
    <name evidence="1" type="ORF">I4F81_006658</name>
</gene>
<proteinExistence type="predicted"/>
<evidence type="ECO:0000313" key="2">
    <source>
        <dbReference type="Proteomes" id="UP000798662"/>
    </source>
</evidence>
<accession>A0ACC3C2V4</accession>
<dbReference type="Proteomes" id="UP000798662">
    <property type="component" value="Chromosome 2"/>
</dbReference>
<reference evidence="1" key="1">
    <citation type="submission" date="2019-11" db="EMBL/GenBank/DDBJ databases">
        <title>Nori genome reveals adaptations in red seaweeds to the harsh intertidal environment.</title>
        <authorList>
            <person name="Wang D."/>
            <person name="Mao Y."/>
        </authorList>
    </citation>
    <scope>NUCLEOTIDE SEQUENCE</scope>
    <source>
        <tissue evidence="1">Gametophyte</tissue>
    </source>
</reference>
<evidence type="ECO:0000313" key="1">
    <source>
        <dbReference type="EMBL" id="KAK1864108.1"/>
    </source>
</evidence>